<evidence type="ECO:0000256" key="14">
    <source>
        <dbReference type="ARBA" id="ARBA00049244"/>
    </source>
</evidence>
<keyword evidence="2" id="KW-0548">Nucleotidyltransferase</keyword>
<keyword evidence="5" id="KW-0255">Endonuclease</keyword>
<evidence type="ECO:0000256" key="7">
    <source>
        <dbReference type="ARBA" id="ARBA00022842"/>
    </source>
</evidence>
<dbReference type="GO" id="GO:0016787">
    <property type="term" value="F:hydrolase activity"/>
    <property type="evidence" value="ECO:0007669"/>
    <property type="project" value="UniProtKB-KW"/>
</dbReference>
<feature type="region of interest" description="Disordered" evidence="15">
    <location>
        <begin position="352"/>
        <end position="372"/>
    </location>
</feature>
<dbReference type="GO" id="GO:0003723">
    <property type="term" value="F:RNA binding"/>
    <property type="evidence" value="ECO:0007669"/>
    <property type="project" value="UniProtKB-KW"/>
</dbReference>
<organism evidence="17 18">
    <name type="scientific">Puccinia coronata f. sp. avenae</name>
    <dbReference type="NCBI Taxonomy" id="200324"/>
    <lineage>
        <taxon>Eukaryota</taxon>
        <taxon>Fungi</taxon>
        <taxon>Dikarya</taxon>
        <taxon>Basidiomycota</taxon>
        <taxon>Pucciniomycotina</taxon>
        <taxon>Pucciniomycetes</taxon>
        <taxon>Pucciniales</taxon>
        <taxon>Pucciniaceae</taxon>
        <taxon>Puccinia</taxon>
    </lineage>
</organism>
<evidence type="ECO:0000256" key="11">
    <source>
        <dbReference type="ARBA" id="ARBA00022932"/>
    </source>
</evidence>
<evidence type="ECO:0000256" key="4">
    <source>
        <dbReference type="ARBA" id="ARBA00022723"/>
    </source>
</evidence>
<evidence type="ECO:0000256" key="9">
    <source>
        <dbReference type="ARBA" id="ARBA00022908"/>
    </source>
</evidence>
<dbReference type="SUPFAM" id="SSF53098">
    <property type="entry name" value="Ribonuclease H-like"/>
    <property type="match status" value="1"/>
</dbReference>
<keyword evidence="4" id="KW-0479">Metal-binding</keyword>
<dbReference type="PANTHER" id="PTHR42648:SF11">
    <property type="entry name" value="TRANSPOSON TY4-P GAG-POL POLYPROTEIN"/>
    <property type="match status" value="1"/>
</dbReference>
<dbReference type="Proteomes" id="UP000235388">
    <property type="component" value="Unassembled WGS sequence"/>
</dbReference>
<evidence type="ECO:0000256" key="5">
    <source>
        <dbReference type="ARBA" id="ARBA00022759"/>
    </source>
</evidence>
<keyword evidence="11" id="KW-0808">Transferase</keyword>
<dbReference type="GO" id="GO:0003964">
    <property type="term" value="F:RNA-directed DNA polymerase activity"/>
    <property type="evidence" value="ECO:0007669"/>
    <property type="project" value="UniProtKB-KW"/>
</dbReference>
<proteinExistence type="predicted"/>
<dbReference type="EMBL" id="PGCJ01000062">
    <property type="protein sequence ID" value="PLW53395.1"/>
    <property type="molecule type" value="Genomic_DNA"/>
</dbReference>
<evidence type="ECO:0000259" key="16">
    <source>
        <dbReference type="PROSITE" id="PS50994"/>
    </source>
</evidence>
<evidence type="ECO:0000256" key="8">
    <source>
        <dbReference type="ARBA" id="ARBA00022884"/>
    </source>
</evidence>
<sequence length="772" mass="87228">MLDGELTRPEILLIRIPMKATLKSCDDLLRIFAPRTKVSEEQTIPKIIYSGTRNLTFQVMKVVNDARQTYKHKYDPLSPFIRRYHSVTGDNDKAENMDDYNKDKFPIISSTMALGLGQNMKRAKSESEKRILEFFAEIKNKLNRVPAYFHSDRGGEFSSTKFLSSLQELGVSIERGPADSPQTNGVAERFNGVLLEKIKCMLLQSKVPQSLWHEAACHASDILNVLPHSSLNWQSPSSILVKAHSLIEPDRTSMPLVPFGARVIVHQPNKLKVKPSGVEMLFLGFEEFSDAARFLDPLTQRIVITRDYVVPTIELGSDGVTIHKDLKTLPTEVNTSSSDTSSVETARLFIRGHRSRSKPSSPPESRQQSPLVNQQVIDSEIQESEDDESDVSFETEARRVLQRNLHRCLRRNVANQSVETVRPNNVYNSVSERAPNQGRHFNLPPNALNRLRPSWAWADETQRPQNEICGDVDKSNIVSTRRRPTVRMPGGLDEQPDVVNLVESVTVKDALASELEKPLWLEAMRNEHASQISHFTGDLGKNKVDDFDPEMLQDEDARMDALAVTPLCLRVALTIDNKHGCIPLSSEDRNYIAERACEIDVGFTPCRCSNCLPEAADAVLNVIQQIDVDNFTTILQDPCSFEEDKSITIMNRKSKAPPTKATCKYSDIDAAHLVNYLVDQFAEFYEYTLGESPELLPSDFFGHTQATAVVKSIDQIREVEPHNLALLERRMEGQFSQIKYVSSTSQSPSGLREITTRKYLRKKLHRQPKKFI</sequence>
<dbReference type="InterPro" id="IPR001584">
    <property type="entry name" value="Integrase_cat-core"/>
</dbReference>
<dbReference type="GO" id="GO:0015074">
    <property type="term" value="P:DNA integration"/>
    <property type="evidence" value="ECO:0007669"/>
    <property type="project" value="UniProtKB-KW"/>
</dbReference>
<accession>A0A2N5VTT4</accession>
<evidence type="ECO:0000256" key="10">
    <source>
        <dbReference type="ARBA" id="ARBA00022918"/>
    </source>
</evidence>
<dbReference type="InterPro" id="IPR012337">
    <property type="entry name" value="RNaseH-like_sf"/>
</dbReference>
<evidence type="ECO:0000256" key="1">
    <source>
        <dbReference type="ARBA" id="ARBA00022578"/>
    </source>
</evidence>
<dbReference type="Gene3D" id="3.30.420.10">
    <property type="entry name" value="Ribonuclease H-like superfamily/Ribonuclease H"/>
    <property type="match status" value="1"/>
</dbReference>
<evidence type="ECO:0000256" key="12">
    <source>
        <dbReference type="ARBA" id="ARBA00023172"/>
    </source>
</evidence>
<gene>
    <name evidence="17" type="ORF">PCANC_06080</name>
</gene>
<dbReference type="GO" id="GO:0005634">
    <property type="term" value="C:nucleus"/>
    <property type="evidence" value="ECO:0007669"/>
    <property type="project" value="UniProtKB-ARBA"/>
</dbReference>
<keyword evidence="12" id="KW-0233">DNA recombination</keyword>
<dbReference type="GO" id="GO:0006310">
    <property type="term" value="P:DNA recombination"/>
    <property type="evidence" value="ECO:0007669"/>
    <property type="project" value="UniProtKB-KW"/>
</dbReference>
<dbReference type="OrthoDB" id="7614983at2759"/>
<dbReference type="STRING" id="200324.A0A2N5VTT4"/>
<evidence type="ECO:0000256" key="2">
    <source>
        <dbReference type="ARBA" id="ARBA00022695"/>
    </source>
</evidence>
<evidence type="ECO:0000313" key="17">
    <source>
        <dbReference type="EMBL" id="PLW53395.1"/>
    </source>
</evidence>
<dbReference type="AlphaFoldDB" id="A0A2N5VTT4"/>
<protein>
    <recommendedName>
        <fullName evidence="16">Integrase catalytic domain-containing protein</fullName>
    </recommendedName>
</protein>
<keyword evidence="18" id="KW-1185">Reference proteome</keyword>
<evidence type="ECO:0000256" key="3">
    <source>
        <dbReference type="ARBA" id="ARBA00022722"/>
    </source>
</evidence>
<dbReference type="GO" id="GO:0046872">
    <property type="term" value="F:metal ion binding"/>
    <property type="evidence" value="ECO:0007669"/>
    <property type="project" value="UniProtKB-KW"/>
</dbReference>
<keyword evidence="6" id="KW-0378">Hydrolase</keyword>
<dbReference type="InterPro" id="IPR036397">
    <property type="entry name" value="RNaseH_sf"/>
</dbReference>
<evidence type="ECO:0000256" key="6">
    <source>
        <dbReference type="ARBA" id="ARBA00022801"/>
    </source>
</evidence>
<keyword evidence="10" id="KW-0695">RNA-directed DNA polymerase</keyword>
<keyword evidence="11" id="KW-0239">DNA-directed DNA polymerase</keyword>
<name>A0A2N5VTT4_9BASI</name>
<dbReference type="GO" id="GO:0032196">
    <property type="term" value="P:transposition"/>
    <property type="evidence" value="ECO:0007669"/>
    <property type="project" value="UniProtKB-KW"/>
</dbReference>
<dbReference type="GO" id="GO:0003887">
    <property type="term" value="F:DNA-directed DNA polymerase activity"/>
    <property type="evidence" value="ECO:0007669"/>
    <property type="project" value="UniProtKB-KW"/>
</dbReference>
<dbReference type="PANTHER" id="PTHR42648">
    <property type="entry name" value="TRANSPOSASE, PUTATIVE-RELATED"/>
    <property type="match status" value="1"/>
</dbReference>
<comment type="catalytic activity">
    <reaction evidence="14">
        <text>DNA(n) + a 2'-deoxyribonucleoside 5'-triphosphate = DNA(n+1) + diphosphate</text>
        <dbReference type="Rhea" id="RHEA:22508"/>
        <dbReference type="Rhea" id="RHEA-COMP:17339"/>
        <dbReference type="Rhea" id="RHEA-COMP:17340"/>
        <dbReference type="ChEBI" id="CHEBI:33019"/>
        <dbReference type="ChEBI" id="CHEBI:61560"/>
        <dbReference type="ChEBI" id="CHEBI:173112"/>
        <dbReference type="EC" id="2.7.7.7"/>
    </reaction>
</comment>
<evidence type="ECO:0000256" key="13">
    <source>
        <dbReference type="ARBA" id="ARBA00048173"/>
    </source>
</evidence>
<reference evidence="17 18" key="1">
    <citation type="submission" date="2017-11" db="EMBL/GenBank/DDBJ databases">
        <title>De novo assembly and phasing of dikaryotic genomes from two isolates of Puccinia coronata f. sp. avenae, the causal agent of oat crown rust.</title>
        <authorList>
            <person name="Miller M.E."/>
            <person name="Zhang Y."/>
            <person name="Omidvar V."/>
            <person name="Sperschneider J."/>
            <person name="Schwessinger B."/>
            <person name="Raley C."/>
            <person name="Palmer J.M."/>
            <person name="Garnica D."/>
            <person name="Upadhyaya N."/>
            <person name="Rathjen J."/>
            <person name="Taylor J.M."/>
            <person name="Park R.F."/>
            <person name="Dodds P.N."/>
            <person name="Hirsch C.D."/>
            <person name="Kianian S.F."/>
            <person name="Figueroa M."/>
        </authorList>
    </citation>
    <scope>NUCLEOTIDE SEQUENCE [LARGE SCALE GENOMIC DNA]</scope>
    <source>
        <strain evidence="17">12NC29</strain>
    </source>
</reference>
<keyword evidence="7" id="KW-0460">Magnesium</keyword>
<dbReference type="InterPro" id="IPR039537">
    <property type="entry name" value="Retrotran_Ty1/copia-like"/>
</dbReference>
<dbReference type="PROSITE" id="PS50994">
    <property type="entry name" value="INTEGRASE"/>
    <property type="match status" value="1"/>
</dbReference>
<keyword evidence="3" id="KW-0540">Nuclease</keyword>
<keyword evidence="8" id="KW-0694">RNA-binding</keyword>
<keyword evidence="1" id="KW-0815">Transposition</keyword>
<dbReference type="GO" id="GO:0004519">
    <property type="term" value="F:endonuclease activity"/>
    <property type="evidence" value="ECO:0007669"/>
    <property type="project" value="UniProtKB-KW"/>
</dbReference>
<feature type="domain" description="Integrase catalytic" evidence="16">
    <location>
        <begin position="75"/>
        <end position="244"/>
    </location>
</feature>
<evidence type="ECO:0000256" key="15">
    <source>
        <dbReference type="SAM" id="MobiDB-lite"/>
    </source>
</evidence>
<comment type="caution">
    <text evidence="17">The sequence shown here is derived from an EMBL/GenBank/DDBJ whole genome shotgun (WGS) entry which is preliminary data.</text>
</comment>
<comment type="catalytic activity">
    <reaction evidence="13">
        <text>DNA(n) + a 2'-deoxyribonucleoside 5'-triphosphate = DNA(n+1) + diphosphate</text>
        <dbReference type="Rhea" id="RHEA:22508"/>
        <dbReference type="Rhea" id="RHEA-COMP:17339"/>
        <dbReference type="Rhea" id="RHEA-COMP:17340"/>
        <dbReference type="ChEBI" id="CHEBI:33019"/>
        <dbReference type="ChEBI" id="CHEBI:61560"/>
        <dbReference type="ChEBI" id="CHEBI:173112"/>
        <dbReference type="EC" id="2.7.7.49"/>
    </reaction>
</comment>
<keyword evidence="9" id="KW-0229">DNA integration</keyword>
<evidence type="ECO:0000313" key="18">
    <source>
        <dbReference type="Proteomes" id="UP000235388"/>
    </source>
</evidence>